<feature type="compositionally biased region" description="Low complexity" evidence="6">
    <location>
        <begin position="1076"/>
        <end position="1098"/>
    </location>
</feature>
<feature type="region of interest" description="Disordered" evidence="6">
    <location>
        <begin position="1051"/>
        <end position="1098"/>
    </location>
</feature>
<evidence type="ECO:0000256" key="2">
    <source>
        <dbReference type="ARBA" id="ARBA00023015"/>
    </source>
</evidence>
<comment type="similarity">
    <text evidence="1">Belongs to the bZIP family. NFIL3 subfamily.</text>
</comment>
<protein>
    <recommendedName>
        <fullName evidence="8">BZIP domain-containing protein</fullName>
    </recommendedName>
</protein>
<dbReference type="EMBL" id="CADCXU010024227">
    <property type="protein sequence ID" value="CAB0011569.1"/>
    <property type="molecule type" value="Genomic_DNA"/>
</dbReference>
<organism evidence="9 10">
    <name type="scientific">Nesidiocoris tenuis</name>
    <dbReference type="NCBI Taxonomy" id="355587"/>
    <lineage>
        <taxon>Eukaryota</taxon>
        <taxon>Metazoa</taxon>
        <taxon>Ecdysozoa</taxon>
        <taxon>Arthropoda</taxon>
        <taxon>Hexapoda</taxon>
        <taxon>Insecta</taxon>
        <taxon>Pterygota</taxon>
        <taxon>Neoptera</taxon>
        <taxon>Paraneoptera</taxon>
        <taxon>Hemiptera</taxon>
        <taxon>Heteroptera</taxon>
        <taxon>Panheteroptera</taxon>
        <taxon>Cimicomorpha</taxon>
        <taxon>Miridae</taxon>
        <taxon>Dicyphina</taxon>
        <taxon>Nesidiocoris</taxon>
    </lineage>
</organism>
<dbReference type="GO" id="GO:0005634">
    <property type="term" value="C:nucleus"/>
    <property type="evidence" value="ECO:0007669"/>
    <property type="project" value="UniProtKB-ARBA"/>
</dbReference>
<dbReference type="InterPro" id="IPR046347">
    <property type="entry name" value="bZIP_sf"/>
</dbReference>
<feature type="compositionally biased region" description="Basic residues" evidence="6">
    <location>
        <begin position="195"/>
        <end position="206"/>
    </location>
</feature>
<accession>A0A6H5H4F6</accession>
<dbReference type="OrthoDB" id="6151507at2759"/>
<feature type="region of interest" description="Disordered" evidence="6">
    <location>
        <begin position="1311"/>
        <end position="1336"/>
    </location>
</feature>
<gene>
    <name evidence="9" type="ORF">NTEN_LOCUS16493</name>
</gene>
<keyword evidence="3" id="KW-0238">DNA-binding</keyword>
<dbReference type="InterPro" id="IPR047106">
    <property type="entry name" value="NFIL3-like_bZIP"/>
</dbReference>
<evidence type="ECO:0000256" key="5">
    <source>
        <dbReference type="ARBA" id="ARBA00023242"/>
    </source>
</evidence>
<feature type="compositionally biased region" description="Basic and acidic residues" evidence="6">
    <location>
        <begin position="1128"/>
        <end position="1137"/>
    </location>
</feature>
<dbReference type="PANTHER" id="PTHR15284:SF0">
    <property type="entry name" value="GH23983P"/>
    <property type="match status" value="1"/>
</dbReference>
<feature type="compositionally biased region" description="Low complexity" evidence="6">
    <location>
        <begin position="1488"/>
        <end position="1498"/>
    </location>
</feature>
<keyword evidence="7" id="KW-0812">Transmembrane</keyword>
<feature type="region of interest" description="Disordered" evidence="6">
    <location>
        <begin position="1125"/>
        <end position="1150"/>
    </location>
</feature>
<evidence type="ECO:0000256" key="4">
    <source>
        <dbReference type="ARBA" id="ARBA00023163"/>
    </source>
</evidence>
<dbReference type="Pfam" id="PF07716">
    <property type="entry name" value="bZIP_2"/>
    <property type="match status" value="1"/>
</dbReference>
<feature type="transmembrane region" description="Helical" evidence="7">
    <location>
        <begin position="139"/>
        <end position="157"/>
    </location>
</feature>
<evidence type="ECO:0000256" key="1">
    <source>
        <dbReference type="ARBA" id="ARBA00006079"/>
    </source>
</evidence>
<dbReference type="InterPro" id="IPR047229">
    <property type="entry name" value="NFIL3-like"/>
</dbReference>
<feature type="compositionally biased region" description="Basic and acidic residues" evidence="6">
    <location>
        <begin position="215"/>
        <end position="224"/>
    </location>
</feature>
<dbReference type="FunFam" id="1.20.5.170:FF:000025">
    <property type="entry name" value="nuclear factor interleukin-3-regulated protein-like"/>
    <property type="match status" value="1"/>
</dbReference>
<dbReference type="PROSITE" id="PS50217">
    <property type="entry name" value="BZIP"/>
    <property type="match status" value="1"/>
</dbReference>
<sequence>MSVNFYIARFIKPKESQGIPVISTNNNLEKSSLYIPNDTNFLLSKLSQNCRNFLNKVGALLKALIQTWRSNFVRRSIKNGSHWRRRTAQLYNMSMRQEMRSSRALGLGSLGPEFRRPGKCKHAGTRKNTFLDCRKNMELLIGAFCLMVVLISSLVIYCVLSKPFDNSFEEAKANQKKILKQYQDQTKSNLEKARDKKMKKSAKKPKKSENEEEVTLTKEGRQDPQVKLQKQLTELEQALKDEKQISAGLQAKMKELRNQLNAEKLAMTRHTESLLSGISIELQQANDENQALGAQLKQLIMKVIKNRLNGKFNGIERSAALKKWIDLFNLNQNCEKFGSCIELGRKIRVESFTLFRTCQKNEFVCSPTKELGRSVSFSYVHRGQNLILGKNRTYEVLQTAAVPIAPYVTTLNFHDISNVHVQVRNWRYEVSPLRRRNIGITQLELEPKIKLKLKFELKLKISFELKLNLELKLSIVLNNFYSNPDARCKKKSCMLLYSIETFLVTLTVRPITLAVHSLGSRVLASRNKMNSMRAILPIAAAGGEFKRNSTLSFHNVFQKESETIRTFSRGGGCLPSCGSPVRRWEAGRPFSLCKPRDYNSRRGLAPPSRVLGRAAAEVVGGGGDGGDRRWRIEFSQGFQLRYFLNFHTLEPKCYLRQVFEKGTSPILVTPPFPSSSFSCNRESSTFSILLSMTLLYKKEKKWSRAVKIELKTCALANTESLKLFLTSANPTSRVGENEFEKCRVVDELNNINLRCTSQENLLNARFFFFEIGPLLLCVLLLTAYGVRRTAYGVRRTADGQKIFIADSCSRTSETCSRLLHRQENSLVDGCKGHIGYLVWPHWLRRVTRSPSRLWESEFVTSPKKQGPRCGAVGYHRELDRDRRTWKGVTGSGDGGVARARESHGHLNYVRRPATSSTAKPATYETSKLLTPIFTRYQVKLSCMRFYTPRKLSCGSRTITRMLRRLVKSVLRNILRPVGSAARMNVSSRNQWCVGTDGCIIDRVERKQTNLKRATEKIKLCPNFTFQIMEVSQLPFQMMVAEFIERQNASSMDSEAALHSSNNNNGPGNFHSSVTSNNNNGHGNNNNGSNNNNNNNNNNNGTNGCGISYCSSIVPELNMELNMMASRGDSNDSTEHDGSMQGGYPSNYDMNHMQRKDLFSQRKQREFIPDNKKDESYWDRRRRNNEAAKRSREKRRYNDMILEQRVVELSKENHFLKAQLTAIKDKFGISGESVVNVEQVMATLPSNDQVLSITKRAKMAAAGASPMALYAQGGPVSLSVPIPTPVIHRTAVGANGGPSPPLVVPLHVYQSPSSVESNGEPPSAYLPEPPASAAQVSSAERYPPFPFAPVLPPLNPPVLETSATNSVLNLSRSRSPQQVVGAPYDLHHSHHNASLHHHHALHHSVVAEPPMTVGPSSCLPHKLRHKSHLGDKDVAATALLSLHNIKQEPGSRASPPWDGEGSSDERDSGISLGAEWLTTTPPNNHGADSQHSPSSSSQHDCIEGEPEDDDATHIKSESLPIIYNKKTRLSLSWIRAITRVLGLWAMSVNDHRRTADTCSRSGSE</sequence>
<dbReference type="GO" id="GO:0003700">
    <property type="term" value="F:DNA-binding transcription factor activity"/>
    <property type="evidence" value="ECO:0007669"/>
    <property type="project" value="InterPro"/>
</dbReference>
<evidence type="ECO:0000313" key="10">
    <source>
        <dbReference type="Proteomes" id="UP000479000"/>
    </source>
</evidence>
<reference evidence="9 10" key="1">
    <citation type="submission" date="2020-02" db="EMBL/GenBank/DDBJ databases">
        <authorList>
            <person name="Ferguson B K."/>
        </authorList>
    </citation>
    <scope>NUCLEOTIDE SEQUENCE [LARGE SCALE GENOMIC DNA]</scope>
</reference>
<dbReference type="Gene3D" id="1.20.5.170">
    <property type="match status" value="1"/>
</dbReference>
<dbReference type="Proteomes" id="UP000479000">
    <property type="component" value="Unassembled WGS sequence"/>
</dbReference>
<feature type="domain" description="BZIP" evidence="8">
    <location>
        <begin position="1173"/>
        <end position="1225"/>
    </location>
</feature>
<feature type="region of interest" description="Disordered" evidence="6">
    <location>
        <begin position="1444"/>
        <end position="1512"/>
    </location>
</feature>
<evidence type="ECO:0000256" key="6">
    <source>
        <dbReference type="SAM" id="MobiDB-lite"/>
    </source>
</evidence>
<dbReference type="SUPFAM" id="SSF57959">
    <property type="entry name" value="Leucine zipper domain"/>
    <property type="match status" value="1"/>
</dbReference>
<dbReference type="GO" id="GO:0003677">
    <property type="term" value="F:DNA binding"/>
    <property type="evidence" value="ECO:0007669"/>
    <property type="project" value="UniProtKB-KW"/>
</dbReference>
<feature type="compositionally biased region" description="Polar residues" evidence="6">
    <location>
        <begin position="1051"/>
        <end position="1075"/>
    </location>
</feature>
<dbReference type="PROSITE" id="PS00036">
    <property type="entry name" value="BZIP_BASIC"/>
    <property type="match status" value="1"/>
</dbReference>
<feature type="region of interest" description="Disordered" evidence="6">
    <location>
        <begin position="184"/>
        <end position="226"/>
    </location>
</feature>
<dbReference type="GO" id="GO:0007623">
    <property type="term" value="P:circadian rhythm"/>
    <property type="evidence" value="ECO:0007669"/>
    <property type="project" value="TreeGrafter"/>
</dbReference>
<feature type="compositionally biased region" description="Polar residues" evidence="6">
    <location>
        <begin position="1476"/>
        <end position="1486"/>
    </location>
</feature>
<keyword evidence="7" id="KW-0472">Membrane</keyword>
<dbReference type="SMART" id="SM00338">
    <property type="entry name" value="BRLZ"/>
    <property type="match status" value="1"/>
</dbReference>
<keyword evidence="10" id="KW-1185">Reference proteome</keyword>
<keyword evidence="7" id="KW-1133">Transmembrane helix</keyword>
<dbReference type="CDD" id="cd14694">
    <property type="entry name" value="bZIP_NFIL3"/>
    <property type="match status" value="1"/>
</dbReference>
<evidence type="ECO:0000256" key="3">
    <source>
        <dbReference type="ARBA" id="ARBA00023125"/>
    </source>
</evidence>
<keyword evidence="5" id="KW-0539">Nucleus</keyword>
<evidence type="ECO:0000259" key="8">
    <source>
        <dbReference type="PROSITE" id="PS50217"/>
    </source>
</evidence>
<keyword evidence="4" id="KW-0804">Transcription</keyword>
<proteinExistence type="inferred from homology"/>
<dbReference type="PANTHER" id="PTHR15284">
    <property type="entry name" value="NUCLEAR FACTOR INTERLEUKIN-3-REGULATED PROTEIN"/>
    <property type="match status" value="1"/>
</dbReference>
<dbReference type="InterPro" id="IPR004827">
    <property type="entry name" value="bZIP"/>
</dbReference>
<name>A0A6H5H4F6_9HEMI</name>
<evidence type="ECO:0000313" key="9">
    <source>
        <dbReference type="EMBL" id="CAB0011569.1"/>
    </source>
</evidence>
<keyword evidence="2" id="KW-0805">Transcription regulation</keyword>
<evidence type="ECO:0000256" key="7">
    <source>
        <dbReference type="SAM" id="Phobius"/>
    </source>
</evidence>